<dbReference type="EMBL" id="MEHJ01000001">
    <property type="protein sequence ID" value="OEJ23247.1"/>
    <property type="molecule type" value="Genomic_DNA"/>
</dbReference>
<keyword evidence="2" id="KW-1185">Reference proteome</keyword>
<evidence type="ECO:0000313" key="1">
    <source>
        <dbReference type="EMBL" id="OEJ23247.1"/>
    </source>
</evidence>
<accession>A0A1E5P179</accession>
<sequence>MHEMRAESTIGTGELIWHVIRKDLTTSSLCGRFLDPASPAAPLTENEATERYCSSCMTAFVAAVQDQRH</sequence>
<evidence type="ECO:0000313" key="2">
    <source>
        <dbReference type="Proteomes" id="UP000095759"/>
    </source>
</evidence>
<comment type="caution">
    <text evidence="1">The sequence shown here is derived from an EMBL/GenBank/DDBJ whole genome shotgun (WGS) entry which is preliminary data.</text>
</comment>
<dbReference type="AlphaFoldDB" id="A0A1E5P179"/>
<dbReference type="OrthoDB" id="4237848at2"/>
<gene>
    <name evidence="1" type="ORF">AS594_00690</name>
</gene>
<proteinExistence type="predicted"/>
<dbReference type="RefSeq" id="WP_069925154.1">
    <property type="nucleotide sequence ID" value="NZ_MEHI01000001.1"/>
</dbReference>
<reference evidence="1 2" key="1">
    <citation type="submission" date="2016-08" db="EMBL/GenBank/DDBJ databases">
        <title>Complete genome sequence of Streptomyces agglomeratus strain 6-3-2, a novel anti-MRSA actinomycete isolated from Wuli of Tebit, China.</title>
        <authorList>
            <person name="Chen X."/>
        </authorList>
    </citation>
    <scope>NUCLEOTIDE SEQUENCE [LARGE SCALE GENOMIC DNA]</scope>
    <source>
        <strain evidence="1 2">6-3-2</strain>
    </source>
</reference>
<protein>
    <submittedName>
        <fullName evidence="1">Uncharacterized protein</fullName>
    </submittedName>
</protein>
<name>A0A1E5P179_9ACTN</name>
<dbReference type="Proteomes" id="UP000095759">
    <property type="component" value="Unassembled WGS sequence"/>
</dbReference>
<organism evidence="1 2">
    <name type="scientific">Streptomyces agglomeratus</name>
    <dbReference type="NCBI Taxonomy" id="285458"/>
    <lineage>
        <taxon>Bacteria</taxon>
        <taxon>Bacillati</taxon>
        <taxon>Actinomycetota</taxon>
        <taxon>Actinomycetes</taxon>
        <taxon>Kitasatosporales</taxon>
        <taxon>Streptomycetaceae</taxon>
        <taxon>Streptomyces</taxon>
    </lineage>
</organism>